<accession>A0A1V8SBF9</accession>
<gene>
    <name evidence="1" type="ORF">B0A48_18076</name>
</gene>
<evidence type="ECO:0008006" key="3">
    <source>
        <dbReference type="Google" id="ProtNLM"/>
    </source>
</evidence>
<dbReference type="InterPro" id="IPR029058">
    <property type="entry name" value="AB_hydrolase_fold"/>
</dbReference>
<dbReference type="EMBL" id="NAJO01000071">
    <property type="protein sequence ID" value="OQN96161.1"/>
    <property type="molecule type" value="Genomic_DNA"/>
</dbReference>
<dbReference type="Proteomes" id="UP000192596">
    <property type="component" value="Unassembled WGS sequence"/>
</dbReference>
<protein>
    <recommendedName>
        <fullName evidence="3">AB hydrolase-1 domain-containing protein</fullName>
    </recommendedName>
</protein>
<keyword evidence="2" id="KW-1185">Reference proteome</keyword>
<evidence type="ECO:0000313" key="1">
    <source>
        <dbReference type="EMBL" id="OQN96161.1"/>
    </source>
</evidence>
<proteinExistence type="predicted"/>
<dbReference type="STRING" id="1507870.A0A1V8SBF9"/>
<reference evidence="2" key="1">
    <citation type="submission" date="2017-03" db="EMBL/GenBank/DDBJ databases">
        <title>Genomes of endolithic fungi from Antarctica.</title>
        <authorList>
            <person name="Coleine C."/>
            <person name="Masonjones S."/>
            <person name="Stajich J.E."/>
        </authorList>
    </citation>
    <scope>NUCLEOTIDE SEQUENCE [LARGE SCALE GENOMIC DNA]</scope>
    <source>
        <strain evidence="2">CCFEE 5527</strain>
    </source>
</reference>
<dbReference type="SUPFAM" id="SSF53474">
    <property type="entry name" value="alpha/beta-Hydrolases"/>
    <property type="match status" value="1"/>
</dbReference>
<dbReference type="InParanoid" id="A0A1V8SBF9"/>
<evidence type="ECO:0000313" key="2">
    <source>
        <dbReference type="Proteomes" id="UP000192596"/>
    </source>
</evidence>
<dbReference type="Gene3D" id="3.40.50.1820">
    <property type="entry name" value="alpha/beta hydrolase"/>
    <property type="match status" value="1"/>
</dbReference>
<dbReference type="OrthoDB" id="294702at2759"/>
<name>A0A1V8SBF9_9PEZI</name>
<dbReference type="AlphaFoldDB" id="A0A1V8SBF9"/>
<comment type="caution">
    <text evidence="1">The sequence shown here is derived from an EMBL/GenBank/DDBJ whole genome shotgun (WGS) entry which is preliminary data.</text>
</comment>
<sequence>MTTSTSSISTQTSNPQDAAIRLLCRHGLHQLLWLPETSKHPKLRVTFSTTSNFEDASLPAILHAGPMFGTRYGAVEFDALARECGVRVICVDRYGLTSKYADERIIDNSRPGFGGSTPVSIDIRMAVWLETVPALLQRLGLKHISLMTHSAGGIYTLNTLLRHRSLLDPRNPYVAFMAAYVPMTDSGATLPNIASHIPTTLVDSWSTVAGFINTKIMPASSWSGGALSASASFLTSPFGTNAGDSASSSTTPEERYGVDKETAKCIADLSMKYMSAESIVGANEEAKLCLRKCEDADWGDAADYAACITKIGEREGELQDQPKLRIDGFFAGSDVMIGKQGQEFFERCWQSDEVARHVDFESRTYEKTDHDSLILDYKKGALRDVFKRVAELSGKQT</sequence>
<organism evidence="1 2">
    <name type="scientific">Cryoendolithus antarcticus</name>
    <dbReference type="NCBI Taxonomy" id="1507870"/>
    <lineage>
        <taxon>Eukaryota</taxon>
        <taxon>Fungi</taxon>
        <taxon>Dikarya</taxon>
        <taxon>Ascomycota</taxon>
        <taxon>Pezizomycotina</taxon>
        <taxon>Dothideomycetes</taxon>
        <taxon>Dothideomycetidae</taxon>
        <taxon>Cladosporiales</taxon>
        <taxon>Cladosporiaceae</taxon>
        <taxon>Cryoendolithus</taxon>
    </lineage>
</organism>